<protein>
    <submittedName>
        <fullName evidence="1">Uncharacterized protein</fullName>
    </submittedName>
</protein>
<evidence type="ECO:0000313" key="2">
    <source>
        <dbReference type="Proteomes" id="UP000604825"/>
    </source>
</evidence>
<organism evidence="1 2">
    <name type="scientific">Miscanthus lutarioriparius</name>
    <dbReference type="NCBI Taxonomy" id="422564"/>
    <lineage>
        <taxon>Eukaryota</taxon>
        <taxon>Viridiplantae</taxon>
        <taxon>Streptophyta</taxon>
        <taxon>Embryophyta</taxon>
        <taxon>Tracheophyta</taxon>
        <taxon>Spermatophyta</taxon>
        <taxon>Magnoliopsida</taxon>
        <taxon>Liliopsida</taxon>
        <taxon>Poales</taxon>
        <taxon>Poaceae</taxon>
        <taxon>PACMAD clade</taxon>
        <taxon>Panicoideae</taxon>
        <taxon>Andropogonodae</taxon>
        <taxon>Andropogoneae</taxon>
        <taxon>Saccharinae</taxon>
        <taxon>Miscanthus</taxon>
    </lineage>
</organism>
<sequence>MDRTLLISSIYQEEGWVVCRAFQKPIPNQRPFFPTSYAATAGYYDHHLSTTARLHVDGHFLGSSSPLLQLPAAGAVGSSFPPSLYSDDDFESKKHMFSIPPLESPTAIAYCSDGGGYAAAAQRSSYDEHELMMQQGGGEQAAAAAGAIDWNFLDSLLSATSQLHEPSGSLLQ</sequence>
<dbReference type="AlphaFoldDB" id="A0A811QX58"/>
<accession>A0A811QX58</accession>
<reference evidence="1" key="1">
    <citation type="submission" date="2020-10" db="EMBL/GenBank/DDBJ databases">
        <authorList>
            <person name="Han B."/>
            <person name="Lu T."/>
            <person name="Zhao Q."/>
            <person name="Huang X."/>
            <person name="Zhao Y."/>
        </authorList>
    </citation>
    <scope>NUCLEOTIDE SEQUENCE</scope>
</reference>
<evidence type="ECO:0000313" key="1">
    <source>
        <dbReference type="EMBL" id="CAD6261573.1"/>
    </source>
</evidence>
<dbReference type="EMBL" id="CAJGYO010000012">
    <property type="protein sequence ID" value="CAD6261573.1"/>
    <property type="molecule type" value="Genomic_DNA"/>
</dbReference>
<comment type="caution">
    <text evidence="1">The sequence shown here is derived from an EMBL/GenBank/DDBJ whole genome shotgun (WGS) entry which is preliminary data.</text>
</comment>
<name>A0A811QX58_9POAL</name>
<dbReference type="Proteomes" id="UP000604825">
    <property type="component" value="Unassembled WGS sequence"/>
</dbReference>
<keyword evidence="2" id="KW-1185">Reference proteome</keyword>
<dbReference type="OrthoDB" id="1922833at2759"/>
<gene>
    <name evidence="1" type="ORF">NCGR_LOCUS44970</name>
</gene>
<proteinExistence type="predicted"/>